<dbReference type="InterPro" id="IPR050469">
    <property type="entry name" value="Diguanylate_Cyclase"/>
</dbReference>
<keyword evidence="4" id="KW-0812">Transmembrane</keyword>
<dbReference type="Gene3D" id="3.30.70.270">
    <property type="match status" value="1"/>
</dbReference>
<feature type="transmembrane region" description="Helical" evidence="4">
    <location>
        <begin position="60"/>
        <end position="81"/>
    </location>
</feature>
<evidence type="ECO:0000313" key="6">
    <source>
        <dbReference type="EMBL" id="QJE72044.1"/>
    </source>
</evidence>
<dbReference type="EMBL" id="CP051775">
    <property type="protein sequence ID" value="QJE72044.1"/>
    <property type="molecule type" value="Genomic_DNA"/>
</dbReference>
<evidence type="ECO:0000313" key="7">
    <source>
        <dbReference type="Proteomes" id="UP000501891"/>
    </source>
</evidence>
<dbReference type="InterPro" id="IPR029787">
    <property type="entry name" value="Nucleotide_cyclase"/>
</dbReference>
<dbReference type="InterPro" id="IPR043128">
    <property type="entry name" value="Rev_trsase/Diguanyl_cyclase"/>
</dbReference>
<dbReference type="PROSITE" id="PS50887">
    <property type="entry name" value="GGDEF"/>
    <property type="match status" value="1"/>
</dbReference>
<protein>
    <recommendedName>
        <fullName evidence="1">diguanylate cyclase</fullName>
        <ecNumber evidence="1">2.7.7.65</ecNumber>
    </recommendedName>
</protein>
<dbReference type="GO" id="GO:0052621">
    <property type="term" value="F:diguanylate cyclase activity"/>
    <property type="evidence" value="ECO:0007669"/>
    <property type="project" value="UniProtKB-EC"/>
</dbReference>
<dbReference type="FunFam" id="3.30.70.270:FF:000001">
    <property type="entry name" value="Diguanylate cyclase domain protein"/>
    <property type="match status" value="1"/>
</dbReference>
<dbReference type="PANTHER" id="PTHR45138">
    <property type="entry name" value="REGULATORY COMPONENTS OF SENSORY TRANSDUCTION SYSTEM"/>
    <property type="match status" value="1"/>
</dbReference>
<evidence type="ECO:0000256" key="3">
    <source>
        <dbReference type="SAM" id="MobiDB-lite"/>
    </source>
</evidence>
<proteinExistence type="predicted"/>
<feature type="region of interest" description="Disordered" evidence="3">
    <location>
        <begin position="385"/>
        <end position="409"/>
    </location>
</feature>
<feature type="transmembrane region" description="Helical" evidence="4">
    <location>
        <begin position="87"/>
        <end position="107"/>
    </location>
</feature>
<keyword evidence="7" id="KW-1185">Reference proteome</keyword>
<organism evidence="6 7">
    <name type="scientific">Aerophototrophica crusticola</name>
    <dbReference type="NCBI Taxonomy" id="1709002"/>
    <lineage>
        <taxon>Bacteria</taxon>
        <taxon>Pseudomonadati</taxon>
        <taxon>Pseudomonadota</taxon>
        <taxon>Alphaproteobacteria</taxon>
        <taxon>Rhodospirillales</taxon>
        <taxon>Rhodospirillaceae</taxon>
        <taxon>Aerophototrophica</taxon>
    </lineage>
</organism>
<dbReference type="Proteomes" id="UP000501891">
    <property type="component" value="Chromosome"/>
</dbReference>
<evidence type="ECO:0000256" key="1">
    <source>
        <dbReference type="ARBA" id="ARBA00012528"/>
    </source>
</evidence>
<dbReference type="PANTHER" id="PTHR45138:SF9">
    <property type="entry name" value="DIGUANYLATE CYCLASE DGCM-RELATED"/>
    <property type="match status" value="1"/>
</dbReference>
<dbReference type="EC" id="2.7.7.65" evidence="1"/>
<evidence type="ECO:0000256" key="2">
    <source>
        <dbReference type="ARBA" id="ARBA00034247"/>
    </source>
</evidence>
<reference evidence="6" key="1">
    <citation type="submission" date="2020-04" db="EMBL/GenBank/DDBJ databases">
        <title>A desert anoxygenic phototrophic bacterium fixes CO2 using RubisCO under aerobic conditions.</title>
        <authorList>
            <person name="Tang K."/>
        </authorList>
    </citation>
    <scope>NUCLEOTIDE SEQUENCE [LARGE SCALE GENOMIC DNA]</scope>
    <source>
        <strain evidence="6">MIMtkB3</strain>
    </source>
</reference>
<dbReference type="KEGG" id="acru:HHL28_02035"/>
<dbReference type="SMART" id="SM00267">
    <property type="entry name" value="GGDEF"/>
    <property type="match status" value="1"/>
</dbReference>
<comment type="catalytic activity">
    <reaction evidence="2">
        <text>2 GTP = 3',3'-c-di-GMP + 2 diphosphate</text>
        <dbReference type="Rhea" id="RHEA:24898"/>
        <dbReference type="ChEBI" id="CHEBI:33019"/>
        <dbReference type="ChEBI" id="CHEBI:37565"/>
        <dbReference type="ChEBI" id="CHEBI:58805"/>
        <dbReference type="EC" id="2.7.7.65"/>
    </reaction>
</comment>
<dbReference type="Pfam" id="PF00990">
    <property type="entry name" value="GGDEF"/>
    <property type="match status" value="1"/>
</dbReference>
<name>A0A858R3T2_9PROT</name>
<feature type="domain" description="GGDEF" evidence="5">
    <location>
        <begin position="265"/>
        <end position="395"/>
    </location>
</feature>
<dbReference type="AlphaFoldDB" id="A0A858R3T2"/>
<feature type="transmembrane region" description="Helical" evidence="4">
    <location>
        <begin position="119"/>
        <end position="138"/>
    </location>
</feature>
<dbReference type="NCBIfam" id="TIGR00254">
    <property type="entry name" value="GGDEF"/>
    <property type="match status" value="1"/>
</dbReference>
<feature type="transmembrane region" description="Helical" evidence="4">
    <location>
        <begin position="150"/>
        <end position="169"/>
    </location>
</feature>
<dbReference type="InterPro" id="IPR000160">
    <property type="entry name" value="GGDEF_dom"/>
</dbReference>
<keyword evidence="4" id="KW-1133">Transmembrane helix</keyword>
<sequence>MPDHPSRPVPGKAAPARGRLAEELFAPVRLRGEELLELLAPFGHAAHVRRHSATVIISRVRLVAALFAVLVPLWSVLDWMVFPWPQWAVLTAMRLASGATFLLLAWPWQATTTRIRADLMLLALLLVPPSFYLASELVLSGTELTEQGRLVARLYALMPNVVLAGLAIFPLTALEVLVFSIPAFLFTLAGIAMGGETPSLLEHGPTLWLMALVMGAAMFSGMSQLHYMAALVARATTDPLTGAHTRRSGCETLDLLFRLSARQGTPLTLAFFDIDHFKAINDRFGHEEGDKALRQVADSLRRGLRTSDVLVRWGGEEFLAILNNTSVEGADIVIRRLRAQGLGQRPDGAPITASIGVAERGHDRIQDWPHLVELADRRMYVAKHQGRDRAVMPDPAPADEPVEKARTVA</sequence>
<dbReference type="CDD" id="cd01949">
    <property type="entry name" value="GGDEF"/>
    <property type="match status" value="1"/>
</dbReference>
<feature type="transmembrane region" description="Helical" evidence="4">
    <location>
        <begin position="207"/>
        <end position="227"/>
    </location>
</feature>
<evidence type="ECO:0000259" key="5">
    <source>
        <dbReference type="PROSITE" id="PS50887"/>
    </source>
</evidence>
<accession>A0A858R3T2</accession>
<dbReference type="SUPFAM" id="SSF55073">
    <property type="entry name" value="Nucleotide cyclase"/>
    <property type="match status" value="1"/>
</dbReference>
<gene>
    <name evidence="6" type="ORF">HHL28_02035</name>
</gene>
<keyword evidence="4" id="KW-0472">Membrane</keyword>
<feature type="transmembrane region" description="Helical" evidence="4">
    <location>
        <begin position="176"/>
        <end position="195"/>
    </location>
</feature>
<evidence type="ECO:0000256" key="4">
    <source>
        <dbReference type="SAM" id="Phobius"/>
    </source>
</evidence>